<dbReference type="InterPro" id="IPR006626">
    <property type="entry name" value="PbH1"/>
</dbReference>
<dbReference type="OrthoDB" id="1466733at2"/>
<evidence type="ECO:0000313" key="1">
    <source>
        <dbReference type="EMBL" id="AYN66232.1"/>
    </source>
</evidence>
<name>A0A3G2L1V8_9FLAO</name>
<dbReference type="KEGG" id="emar:D1013_01945"/>
<reference evidence="1 2" key="1">
    <citation type="submission" date="2018-08" db="EMBL/GenBank/DDBJ databases">
        <title>The reduced genetic potential of extracellular carbohydrate catabolism in Euzebyella marina RN62, a Flavobacteriia bacterium isolated from the hadal water.</title>
        <authorList>
            <person name="Xue C."/>
        </authorList>
    </citation>
    <scope>NUCLEOTIDE SEQUENCE [LARGE SCALE GENOMIC DNA]</scope>
    <source>
        <strain evidence="1 2">RN62</strain>
    </source>
</reference>
<dbReference type="PROSITE" id="PS51257">
    <property type="entry name" value="PROKAR_LIPOPROTEIN"/>
    <property type="match status" value="1"/>
</dbReference>
<keyword evidence="2" id="KW-1185">Reference proteome</keyword>
<dbReference type="AlphaFoldDB" id="A0A3G2L1V8"/>
<sequence>MKTKNVMYISLVTLLIMACSKSELENQTPIDMESTPQEEETVELISIDSLIGTWVRIASNNPTNDGMLIEVDGNKGTIIDKRGTDFENGEVKWNEITPYDFESYNYEELGSDRNYYNAVITFKQDDTLRINVGSSGAGNEQKWVREGQYKPEEPGVSEKTQVLACDITETTTLVNGPAEIDYLVECVVDITAALTIEPGVVIAFKENAGLGVYDEGIITAVGRDTNPITFTGTSHIQGWWRGVHIETRSVNNKLEYINIEDAASNYVYCCNQAASIFLKGAKVSLKNLQLSNGGGSGIYINSSTVLDAYSNIRIEGHLDYPVKLAPESVGYLDSTGSDYSGNTNDFVFIENGDLKTNTIWQKLNVPYLIENGVLDVTAGLTIEPGVEIAFEEGSGIGVYDSGWLKVSGLDNNPVIMRGLSSVRGSWRGLHLETYSENNQINYLNISDAGGDYVYCCNEKASILLKSGNASFTNTNISNGKGFGIVALQNFTFDAFHANTITTHSEAPVKISSKFLNDFDGENSSYTGNDKDYVLLVSDGITETTTVRALDVPYRIESNKVLDITAPLNILAGTVFEFESNAGLGVYDNGYLNATGTSEKKILFMGLDDSAGTWRGIHVETNSSNNRLIYNEVSGAGSNYVYCCSDKTAVYLKSGKLRVENSLIEKSGGCGISVRAGADLTQNNIAFNENTEGNICE</sequence>
<evidence type="ECO:0008006" key="3">
    <source>
        <dbReference type="Google" id="ProtNLM"/>
    </source>
</evidence>
<evidence type="ECO:0000313" key="2">
    <source>
        <dbReference type="Proteomes" id="UP000276309"/>
    </source>
</evidence>
<dbReference type="EMBL" id="CP032050">
    <property type="protein sequence ID" value="AYN66232.1"/>
    <property type="molecule type" value="Genomic_DNA"/>
</dbReference>
<organism evidence="1 2">
    <name type="scientific">Euzebyella marina</name>
    <dbReference type="NCBI Taxonomy" id="1761453"/>
    <lineage>
        <taxon>Bacteria</taxon>
        <taxon>Pseudomonadati</taxon>
        <taxon>Bacteroidota</taxon>
        <taxon>Flavobacteriia</taxon>
        <taxon>Flavobacteriales</taxon>
        <taxon>Flavobacteriaceae</taxon>
        <taxon>Euzebyella</taxon>
    </lineage>
</organism>
<proteinExistence type="predicted"/>
<dbReference type="SMART" id="SM00710">
    <property type="entry name" value="PbH1"/>
    <property type="match status" value="3"/>
</dbReference>
<dbReference type="Proteomes" id="UP000276309">
    <property type="component" value="Chromosome"/>
</dbReference>
<accession>A0A3G2L1V8</accession>
<gene>
    <name evidence="1" type="ORF">D1013_01945</name>
</gene>
<protein>
    <recommendedName>
        <fullName evidence="3">Right-handed parallel beta-helix repeat-containing protein</fullName>
    </recommendedName>
</protein>
<dbReference type="RefSeq" id="WP_121847284.1">
    <property type="nucleotide sequence ID" value="NZ_CP032050.1"/>
</dbReference>